<keyword evidence="1" id="KW-1133">Transmembrane helix</keyword>
<keyword evidence="3" id="KW-1185">Reference proteome</keyword>
<evidence type="ECO:0000313" key="2">
    <source>
        <dbReference type="EMBL" id="MDO3678462.1"/>
    </source>
</evidence>
<sequence length="216" mass="24637">MEQFGLLVVLSITFWFSLFTMTLALFRQNIKPHLKSIIISALIMTQISIITQTKFLILGLVVLQPVFTVLCFCLFFRLRLTHAFLVSLVVYLFVIISEMLLHAVVSRFHIETFILLAQKSALLPAGVLSILNFLVTGILLKSRIGFTFISFNRKNRTNHRYTISLFVILVVGLIAMMLIISSLYLWETQTLLAYGMGTILLIGLIHYLYVKELSDT</sequence>
<keyword evidence="1" id="KW-0472">Membrane</keyword>
<organism evidence="2 3">
    <name type="scientific">Paenibacillus ehimensis</name>
    <dbReference type="NCBI Taxonomy" id="79264"/>
    <lineage>
        <taxon>Bacteria</taxon>
        <taxon>Bacillati</taxon>
        <taxon>Bacillota</taxon>
        <taxon>Bacilli</taxon>
        <taxon>Bacillales</taxon>
        <taxon>Paenibacillaceae</taxon>
        <taxon>Paenibacillus</taxon>
    </lineage>
</organism>
<evidence type="ECO:0000256" key="1">
    <source>
        <dbReference type="SAM" id="Phobius"/>
    </source>
</evidence>
<gene>
    <name evidence="2" type="ORF">Q3C12_15730</name>
</gene>
<dbReference type="RefSeq" id="WP_302878892.1">
    <property type="nucleotide sequence ID" value="NZ_JAUMKJ010000017.1"/>
</dbReference>
<name>A0ABT8VBV5_9BACL</name>
<feature type="transmembrane region" description="Helical" evidence="1">
    <location>
        <begin position="83"/>
        <end position="101"/>
    </location>
</feature>
<reference evidence="2" key="1">
    <citation type="submission" date="2023-07" db="EMBL/GenBank/DDBJ databases">
        <authorList>
            <person name="Aktuganov G."/>
            <person name="Boyko T."/>
            <person name="Delegan Y."/>
            <person name="Galimzianova N."/>
            <person name="Gilvanova E."/>
            <person name="Korobov V."/>
            <person name="Kuzmina L."/>
            <person name="Melentiev A."/>
            <person name="Milman P."/>
            <person name="Ryabova A."/>
            <person name="Stupak E."/>
            <person name="Yasakov T."/>
            <person name="Zharikova N."/>
            <person name="Zhurenko E."/>
        </authorList>
    </citation>
    <scope>NUCLEOTIDE SEQUENCE</scope>
    <source>
        <strain evidence="2">IB-739</strain>
    </source>
</reference>
<feature type="transmembrane region" description="Helical" evidence="1">
    <location>
        <begin position="161"/>
        <end position="185"/>
    </location>
</feature>
<keyword evidence="1" id="KW-0812">Transmembrane</keyword>
<feature type="transmembrane region" description="Helical" evidence="1">
    <location>
        <begin position="121"/>
        <end position="140"/>
    </location>
</feature>
<proteinExistence type="predicted"/>
<feature type="transmembrane region" description="Helical" evidence="1">
    <location>
        <begin position="6"/>
        <end position="26"/>
    </location>
</feature>
<feature type="transmembrane region" description="Helical" evidence="1">
    <location>
        <begin position="191"/>
        <end position="210"/>
    </location>
</feature>
<evidence type="ECO:0000313" key="3">
    <source>
        <dbReference type="Proteomes" id="UP001168883"/>
    </source>
</evidence>
<dbReference type="EMBL" id="JAUMKJ010000017">
    <property type="protein sequence ID" value="MDO3678462.1"/>
    <property type="molecule type" value="Genomic_DNA"/>
</dbReference>
<feature type="transmembrane region" description="Helical" evidence="1">
    <location>
        <begin position="33"/>
        <end position="50"/>
    </location>
</feature>
<comment type="caution">
    <text evidence="2">The sequence shown here is derived from an EMBL/GenBank/DDBJ whole genome shotgun (WGS) entry which is preliminary data.</text>
</comment>
<feature type="transmembrane region" description="Helical" evidence="1">
    <location>
        <begin position="56"/>
        <end position="76"/>
    </location>
</feature>
<protein>
    <submittedName>
        <fullName evidence="2">Uncharacterized protein</fullName>
    </submittedName>
</protein>
<dbReference type="Proteomes" id="UP001168883">
    <property type="component" value="Unassembled WGS sequence"/>
</dbReference>
<accession>A0ABT8VBV5</accession>